<keyword evidence="1" id="KW-1133">Transmembrane helix</keyword>
<gene>
    <name evidence="3" type="ordered locus">Hprae_0735</name>
</gene>
<dbReference type="GO" id="GO:0016020">
    <property type="term" value="C:membrane"/>
    <property type="evidence" value="ECO:0007669"/>
    <property type="project" value="InterPro"/>
</dbReference>
<dbReference type="SUPFAM" id="SSF56317">
    <property type="entry name" value="Carbon-nitrogen hydrolase"/>
    <property type="match status" value="1"/>
</dbReference>
<sequence length="503" mass="58463">MELILLILTSFLFVLPVYFPALFFLTYFAFIPLIYLVRSYDYSHSFIIALLIGFLNSVFSFYWLYKPVQKLFEMPFSFTLFILFLYFLVSALPLAVWVIINKFLQPEKTYSPFIAALSWVSLEYLRFEFFNFNPFNYIAYSQSSFNLISQYASYGGIFLVSFIVVLVASYFVKIYFEPSWKKTIPLFIIFIVLILIPFFRGHDFEQEANSKQIDLAVINPQSAGNRFEKIESEIKLIVQLIQSSESKYIFFPEKSLSFDLIRNNYYRDQLKTELNQVNNSDFYLQLGSRAVENNSYNSPIFNSLFLLTDKLEIIQRTNKQSNILTELKLPKQKAIINYLSNLLSFDFNKNLFNSEQSIHKIEIDNLVYFNLFSDQIFSPLTGKVAKQLSEFNLIVNSASESELDSIAYNNLALAAASYRAAEVEKPLLRVVNGGYSAYINPQGKILKQKRLIDEKETINVFLNKGQSYYQKNPKKIIKIQMLVLLMITIVKIILISKKKISSS</sequence>
<dbReference type="EMBL" id="CP002175">
    <property type="protein sequence ID" value="ADO76889.1"/>
    <property type="molecule type" value="Genomic_DNA"/>
</dbReference>
<keyword evidence="4" id="KW-1185">Reference proteome</keyword>
<dbReference type="InterPro" id="IPR036526">
    <property type="entry name" value="C-N_Hydrolase_sf"/>
</dbReference>
<dbReference type="Gene3D" id="3.60.110.10">
    <property type="entry name" value="Carbon-nitrogen hydrolase"/>
    <property type="match status" value="1"/>
</dbReference>
<proteinExistence type="predicted"/>
<dbReference type="AlphaFoldDB" id="E3DQJ3"/>
<name>E3DQJ3_HALPG</name>
<feature type="transmembrane region" description="Helical" evidence="1">
    <location>
        <begin position="151"/>
        <end position="172"/>
    </location>
</feature>
<feature type="transmembrane region" description="Helical" evidence="1">
    <location>
        <begin position="184"/>
        <end position="202"/>
    </location>
</feature>
<keyword evidence="1" id="KW-0472">Membrane</keyword>
<dbReference type="InterPro" id="IPR045378">
    <property type="entry name" value="LNT_N"/>
</dbReference>
<dbReference type="GO" id="GO:0042158">
    <property type="term" value="P:lipoprotein biosynthetic process"/>
    <property type="evidence" value="ECO:0007669"/>
    <property type="project" value="InterPro"/>
</dbReference>
<dbReference type="KEGG" id="hpk:Hprae_0735"/>
<organism evidence="3 4">
    <name type="scientific">Halanaerobium praevalens (strain ATCC 33744 / DSM 2228 / GSL)</name>
    <dbReference type="NCBI Taxonomy" id="572479"/>
    <lineage>
        <taxon>Bacteria</taxon>
        <taxon>Bacillati</taxon>
        <taxon>Bacillota</taxon>
        <taxon>Clostridia</taxon>
        <taxon>Halanaerobiales</taxon>
        <taxon>Halanaerobiaceae</taxon>
        <taxon>Halanaerobium</taxon>
    </lineage>
</organism>
<dbReference type="InterPro" id="IPR004563">
    <property type="entry name" value="Apolipo_AcylTrfase"/>
</dbReference>
<feature type="transmembrane region" description="Helical" evidence="1">
    <location>
        <begin position="476"/>
        <end position="494"/>
    </location>
</feature>
<accession>E3DQJ3</accession>
<keyword evidence="1" id="KW-0812">Transmembrane</keyword>
<dbReference type="Pfam" id="PF20154">
    <property type="entry name" value="LNT_N"/>
    <property type="match status" value="1"/>
</dbReference>
<evidence type="ECO:0000313" key="3">
    <source>
        <dbReference type="EMBL" id="ADO76889.1"/>
    </source>
</evidence>
<dbReference type="PANTHER" id="PTHR38686">
    <property type="entry name" value="APOLIPOPROTEIN N-ACYLTRANSFERASE"/>
    <property type="match status" value="1"/>
</dbReference>
<dbReference type="Proteomes" id="UP000006866">
    <property type="component" value="Chromosome"/>
</dbReference>
<reference evidence="3 4" key="2">
    <citation type="journal article" date="2011" name="Stand. Genomic Sci.">
        <title>Complete genome sequence of the extremely halophilic Halanaerobium praevalens type strain (GSL).</title>
        <authorList>
            <person name="Ivanova N."/>
            <person name="Sikorski J."/>
            <person name="Chertkov O."/>
            <person name="Nolan M."/>
            <person name="Lucas S."/>
            <person name="Hammon N."/>
            <person name="Deshpande S."/>
            <person name="Cheng J.F."/>
            <person name="Tapia R."/>
            <person name="Han C."/>
            <person name="Goodwin L."/>
            <person name="Pitluck S."/>
            <person name="Huntemann M."/>
            <person name="Liolios K."/>
            <person name="Pagani I."/>
            <person name="Mavromatis K."/>
            <person name="Ovchinikova G."/>
            <person name="Pati A."/>
            <person name="Chen A."/>
            <person name="Palaniappan K."/>
            <person name="Land M."/>
            <person name="Hauser L."/>
            <person name="Brambilla E.M."/>
            <person name="Kannan K.P."/>
            <person name="Rohde M."/>
            <person name="Tindall B.J."/>
            <person name="Goker M."/>
            <person name="Detter J.C."/>
            <person name="Woyke T."/>
            <person name="Bristow J."/>
            <person name="Eisen J.A."/>
            <person name="Markowitz V."/>
            <person name="Hugenholtz P."/>
            <person name="Kyrpides N.C."/>
            <person name="Klenk H.P."/>
            <person name="Lapidus A."/>
        </authorList>
    </citation>
    <scope>NUCLEOTIDE SEQUENCE [LARGE SCALE GENOMIC DNA]</scope>
    <source>
        <strain evidence="4">ATCC 33744 / DSM 2228 / GSL</strain>
    </source>
</reference>
<dbReference type="GO" id="GO:0016410">
    <property type="term" value="F:N-acyltransferase activity"/>
    <property type="evidence" value="ECO:0007669"/>
    <property type="project" value="InterPro"/>
</dbReference>
<dbReference type="OrthoDB" id="2110625at2"/>
<protein>
    <recommendedName>
        <fullName evidence="2">Apolipoprotein N-acyltransferase N-terminal domain-containing protein</fullName>
    </recommendedName>
</protein>
<evidence type="ECO:0000313" key="4">
    <source>
        <dbReference type="Proteomes" id="UP000006866"/>
    </source>
</evidence>
<feature type="transmembrane region" description="Helical" evidence="1">
    <location>
        <begin position="46"/>
        <end position="65"/>
    </location>
</feature>
<dbReference type="STRING" id="572479.Hprae_0735"/>
<feature type="transmembrane region" description="Helical" evidence="1">
    <location>
        <begin position="77"/>
        <end position="100"/>
    </location>
</feature>
<feature type="transmembrane region" description="Helical" evidence="1">
    <location>
        <begin position="6"/>
        <end position="34"/>
    </location>
</feature>
<dbReference type="PANTHER" id="PTHR38686:SF1">
    <property type="entry name" value="APOLIPOPROTEIN N-ACYLTRANSFERASE"/>
    <property type="match status" value="1"/>
</dbReference>
<dbReference type="HOGENOM" id="CLU_551824_0_0_9"/>
<evidence type="ECO:0000259" key="2">
    <source>
        <dbReference type="Pfam" id="PF20154"/>
    </source>
</evidence>
<feature type="transmembrane region" description="Helical" evidence="1">
    <location>
        <begin position="112"/>
        <end position="131"/>
    </location>
</feature>
<dbReference type="RefSeq" id="WP_014552922.1">
    <property type="nucleotide sequence ID" value="NC_017455.1"/>
</dbReference>
<reference evidence="4" key="1">
    <citation type="submission" date="2010-10" db="EMBL/GenBank/DDBJ databases">
        <title>The complete genome of Halanaerobium praevalens DSM 2228.</title>
        <authorList>
            <consortium name="US DOE Joint Genome Institute (JGI-PGF)"/>
            <person name="Lucas S."/>
            <person name="Copeland A."/>
            <person name="Lapidus A."/>
            <person name="Glavina del Rio T."/>
            <person name="Dalin E."/>
            <person name="Tice H."/>
            <person name="Bruce D."/>
            <person name="Goodwin L."/>
            <person name="Pitluck S."/>
            <person name="Kyrpides N."/>
            <person name="Mavromatis K."/>
            <person name="Ivanova N."/>
            <person name="Ovchinnikova G."/>
            <person name="Chertkov O."/>
            <person name="Detter J.C."/>
            <person name="Han C."/>
            <person name="Larimer F."/>
            <person name="Land M."/>
            <person name="Hauser L."/>
            <person name="Markowitz V."/>
            <person name="Cheng J.-F."/>
            <person name="Hugenholtz P."/>
            <person name="Woyke T."/>
            <person name="Wu D."/>
            <person name="Tindall B."/>
            <person name="Pomrenke H.G."/>
            <person name="Brambilla E."/>
            <person name="Klenk H.-P."/>
            <person name="Eisen J.A."/>
        </authorList>
    </citation>
    <scope>NUCLEOTIDE SEQUENCE [LARGE SCALE GENOMIC DNA]</scope>
    <source>
        <strain evidence="4">ATCC 33744 / DSM 2228 / GSL</strain>
    </source>
</reference>
<feature type="domain" description="Apolipoprotein N-acyltransferase N-terminal" evidence="2">
    <location>
        <begin position="11"/>
        <end position="169"/>
    </location>
</feature>
<dbReference type="PATRIC" id="fig|572479.3.peg.742"/>
<dbReference type="eggNOG" id="COG0815">
    <property type="taxonomic scope" value="Bacteria"/>
</dbReference>
<evidence type="ECO:0000256" key="1">
    <source>
        <dbReference type="SAM" id="Phobius"/>
    </source>
</evidence>